<dbReference type="Gene3D" id="2.40.128.20">
    <property type="match status" value="1"/>
</dbReference>
<evidence type="ECO:0000256" key="1">
    <source>
        <dbReference type="ARBA" id="ARBA00006889"/>
    </source>
</evidence>
<gene>
    <name evidence="4" type="primary">blc_15</name>
    <name evidence="4" type="ORF">SDC9_144974</name>
</gene>
<feature type="domain" description="Lipocalin/cytosolic fatty-acid binding" evidence="3">
    <location>
        <begin position="35"/>
        <end position="168"/>
    </location>
</feature>
<dbReference type="PROSITE" id="PS00213">
    <property type="entry name" value="LIPOCALIN"/>
    <property type="match status" value="1"/>
</dbReference>
<dbReference type="GO" id="GO:0006950">
    <property type="term" value="P:response to stress"/>
    <property type="evidence" value="ECO:0007669"/>
    <property type="project" value="UniProtKB-ARBA"/>
</dbReference>
<dbReference type="PRINTS" id="PR01171">
    <property type="entry name" value="BCTLIPOCALIN"/>
</dbReference>
<dbReference type="InterPro" id="IPR022272">
    <property type="entry name" value="Lipocalin_CS"/>
</dbReference>
<dbReference type="AlphaFoldDB" id="A0A645E8I8"/>
<accession>A0A645E8I8</accession>
<dbReference type="EMBL" id="VSSQ01044013">
    <property type="protein sequence ID" value="MPM97795.1"/>
    <property type="molecule type" value="Genomic_DNA"/>
</dbReference>
<dbReference type="Pfam" id="PF08212">
    <property type="entry name" value="Lipocalin_2"/>
    <property type="match status" value="1"/>
</dbReference>
<protein>
    <submittedName>
        <fullName evidence="4">Outer membrane lipoprotein Blc</fullName>
    </submittedName>
</protein>
<proteinExistence type="inferred from homology"/>
<dbReference type="SUPFAM" id="SSF50814">
    <property type="entry name" value="Lipocalins"/>
    <property type="match status" value="1"/>
</dbReference>
<reference evidence="4" key="1">
    <citation type="submission" date="2019-08" db="EMBL/GenBank/DDBJ databases">
        <authorList>
            <person name="Kucharzyk K."/>
            <person name="Murdoch R.W."/>
            <person name="Higgins S."/>
            <person name="Loffler F."/>
        </authorList>
    </citation>
    <scope>NUCLEOTIDE SEQUENCE</scope>
</reference>
<dbReference type="InterPro" id="IPR000566">
    <property type="entry name" value="Lipocln_cytosolic_FA-bd_dom"/>
</dbReference>
<comment type="caution">
    <text evidence="4">The sequence shown here is derived from an EMBL/GenBank/DDBJ whole genome shotgun (WGS) entry which is preliminary data.</text>
</comment>
<dbReference type="InterPro" id="IPR002446">
    <property type="entry name" value="Lipocalin_bac"/>
</dbReference>
<evidence type="ECO:0000259" key="3">
    <source>
        <dbReference type="Pfam" id="PF08212"/>
    </source>
</evidence>
<comment type="similarity">
    <text evidence="1 2">Belongs to the calycin superfamily. Lipocalin family.</text>
</comment>
<organism evidence="4">
    <name type="scientific">bioreactor metagenome</name>
    <dbReference type="NCBI Taxonomy" id="1076179"/>
    <lineage>
        <taxon>unclassified sequences</taxon>
        <taxon>metagenomes</taxon>
        <taxon>ecological metagenomes</taxon>
    </lineage>
</organism>
<evidence type="ECO:0000256" key="2">
    <source>
        <dbReference type="PIRNR" id="PIRNR036893"/>
    </source>
</evidence>
<dbReference type="PIRSF" id="PIRSF036893">
    <property type="entry name" value="Lipocalin_ApoD"/>
    <property type="match status" value="1"/>
</dbReference>
<sequence>MQRIFLFFAAVATLALTGCVTGESTGAIPAVADFDAVRYMGTWYEIARLPHSFERDLDFVRAEYTLAETGDIQVRNSGSRDGDEKSIKGSAKLEKPGELSVMFFWPFRSAYRIIYLEADYSAAIVTGSTKNYLWILARTPQLPPEKLREYLDRIASWGFDSGQLEFPRQ</sequence>
<dbReference type="InterPro" id="IPR047202">
    <property type="entry name" value="Lipocalin_Blc-like_dom"/>
</dbReference>
<dbReference type="PROSITE" id="PS51257">
    <property type="entry name" value="PROKAR_LIPOPROTEIN"/>
    <property type="match status" value="1"/>
</dbReference>
<dbReference type="InterPro" id="IPR022271">
    <property type="entry name" value="Lipocalin_ApoD"/>
</dbReference>
<dbReference type="PANTHER" id="PTHR10612">
    <property type="entry name" value="APOLIPOPROTEIN D"/>
    <property type="match status" value="1"/>
</dbReference>
<evidence type="ECO:0000313" key="4">
    <source>
        <dbReference type="EMBL" id="MPM97795.1"/>
    </source>
</evidence>
<name>A0A645E8I8_9ZZZZ</name>
<keyword evidence="4" id="KW-0449">Lipoprotein</keyword>
<dbReference type="CDD" id="cd19438">
    <property type="entry name" value="lipocalin_Blc-like"/>
    <property type="match status" value="1"/>
</dbReference>
<dbReference type="InterPro" id="IPR012674">
    <property type="entry name" value="Calycin"/>
</dbReference>
<dbReference type="PANTHER" id="PTHR10612:SF34">
    <property type="entry name" value="APOLIPOPROTEIN D"/>
    <property type="match status" value="1"/>
</dbReference>